<evidence type="ECO:0000313" key="3">
    <source>
        <dbReference type="Proteomes" id="UP000198636"/>
    </source>
</evidence>
<dbReference type="STRING" id="1120976.SAMN03080606_02706"/>
<keyword evidence="1" id="KW-0812">Transmembrane</keyword>
<feature type="transmembrane region" description="Helical" evidence="1">
    <location>
        <begin position="231"/>
        <end position="248"/>
    </location>
</feature>
<proteinExistence type="predicted"/>
<dbReference type="Proteomes" id="UP000198636">
    <property type="component" value="Unassembled WGS sequence"/>
</dbReference>
<keyword evidence="1" id="KW-0472">Membrane</keyword>
<dbReference type="EMBL" id="FMUS01000018">
    <property type="protein sequence ID" value="SCY84508.1"/>
    <property type="molecule type" value="Genomic_DNA"/>
</dbReference>
<keyword evidence="1" id="KW-1133">Transmembrane helix</keyword>
<feature type="transmembrane region" description="Helical" evidence="1">
    <location>
        <begin position="53"/>
        <end position="69"/>
    </location>
</feature>
<name>A0A1G5J9Y5_9FIRM</name>
<dbReference type="PANTHER" id="PTHR35007">
    <property type="entry name" value="INTEGRAL MEMBRANE PROTEIN-RELATED"/>
    <property type="match status" value="1"/>
</dbReference>
<dbReference type="PANTHER" id="PTHR35007:SF1">
    <property type="entry name" value="PILUS ASSEMBLY PROTEIN"/>
    <property type="match status" value="1"/>
</dbReference>
<organism evidence="2 3">
    <name type="scientific">Alkaliphilus peptidifermentans DSM 18978</name>
    <dbReference type="NCBI Taxonomy" id="1120976"/>
    <lineage>
        <taxon>Bacteria</taxon>
        <taxon>Bacillati</taxon>
        <taxon>Bacillota</taxon>
        <taxon>Clostridia</taxon>
        <taxon>Peptostreptococcales</taxon>
        <taxon>Natronincolaceae</taxon>
        <taxon>Alkaliphilus</taxon>
    </lineage>
</organism>
<reference evidence="2 3" key="1">
    <citation type="submission" date="2016-10" db="EMBL/GenBank/DDBJ databases">
        <authorList>
            <person name="de Groot N.N."/>
        </authorList>
    </citation>
    <scope>NUCLEOTIDE SEQUENCE [LARGE SCALE GENOMIC DNA]</scope>
    <source>
        <strain evidence="2 3">DSM 18978</strain>
    </source>
</reference>
<keyword evidence="3" id="KW-1185">Reference proteome</keyword>
<evidence type="ECO:0000313" key="2">
    <source>
        <dbReference type="EMBL" id="SCY84508.1"/>
    </source>
</evidence>
<gene>
    <name evidence="2" type="ORF">SAMN03080606_02706</name>
</gene>
<sequence length="286" mass="32683">MLVRNIIVFLIFISLVFLVILLLKDKLTLNTSSHLTNKGIVDYDDYVMTKNEYLMYIFSAAILLFIIGYIFYQHFYTALLLTPFSVIYPKYKRKEIIQNRRLQLLNQFKEAMYGISSSLSVGKSLETAIKDSLGDLEIMYDDPDTLIIRELTIVVRRLELNDTVEEAIADLAARSKLDDIRNFSEVLNTCKRAGGNLIEVMGTTAKTIGEKIYFTQELNLMVAQRKFDQKILSITPFALIITLSIVAKDYMEPVFTTIIGRIVMTVAFVMIVAALIISKRIMNIEV</sequence>
<protein>
    <submittedName>
        <fullName evidence="2">Tight adherence protein B</fullName>
    </submittedName>
</protein>
<dbReference type="AlphaFoldDB" id="A0A1G5J9Y5"/>
<feature type="transmembrane region" description="Helical" evidence="1">
    <location>
        <begin position="6"/>
        <end position="23"/>
    </location>
</feature>
<dbReference type="RefSeq" id="WP_242876988.1">
    <property type="nucleotide sequence ID" value="NZ_FMUS01000018.1"/>
</dbReference>
<evidence type="ECO:0000256" key="1">
    <source>
        <dbReference type="SAM" id="Phobius"/>
    </source>
</evidence>
<feature type="transmembrane region" description="Helical" evidence="1">
    <location>
        <begin position="254"/>
        <end position="277"/>
    </location>
</feature>
<accession>A0A1G5J9Y5</accession>